<protein>
    <submittedName>
        <fullName evidence="2">GNAT family N-acetyltransferase</fullName>
    </submittedName>
</protein>
<dbReference type="Pfam" id="PF00583">
    <property type="entry name" value="Acetyltransf_1"/>
    <property type="match status" value="1"/>
</dbReference>
<dbReference type="PROSITE" id="PS51186">
    <property type="entry name" value="GNAT"/>
    <property type="match status" value="1"/>
</dbReference>
<evidence type="ECO:0000259" key="1">
    <source>
        <dbReference type="PROSITE" id="PS51186"/>
    </source>
</evidence>
<name>A0A7G9GP57_9FIRM</name>
<keyword evidence="2" id="KW-0808">Transferase</keyword>
<proteinExistence type="predicted"/>
<gene>
    <name evidence="2" type="ORF">H9Q80_01105</name>
</gene>
<dbReference type="InterPro" id="IPR016181">
    <property type="entry name" value="Acyl_CoA_acyltransferase"/>
</dbReference>
<dbReference type="AlphaFoldDB" id="A0A7G9GP57"/>
<evidence type="ECO:0000313" key="2">
    <source>
        <dbReference type="EMBL" id="QNM12589.1"/>
    </source>
</evidence>
<dbReference type="GO" id="GO:0016747">
    <property type="term" value="F:acyltransferase activity, transferring groups other than amino-acyl groups"/>
    <property type="evidence" value="ECO:0007669"/>
    <property type="project" value="InterPro"/>
</dbReference>
<dbReference type="InterPro" id="IPR000182">
    <property type="entry name" value="GNAT_dom"/>
</dbReference>
<dbReference type="SUPFAM" id="SSF55729">
    <property type="entry name" value="Acyl-CoA N-acyltransferases (Nat)"/>
    <property type="match status" value="1"/>
</dbReference>
<dbReference type="EMBL" id="CP060636">
    <property type="protein sequence ID" value="QNM12589.1"/>
    <property type="molecule type" value="Genomic_DNA"/>
</dbReference>
<dbReference type="KEGG" id="ehn:H9Q80_01105"/>
<organism evidence="2 3">
    <name type="scientific">[Eubacterium] hominis</name>
    <dbReference type="NCBI Taxonomy" id="2764325"/>
    <lineage>
        <taxon>Bacteria</taxon>
        <taxon>Bacillati</taxon>
        <taxon>Bacillota</taxon>
        <taxon>Erysipelotrichia</taxon>
        <taxon>Erysipelotrichales</taxon>
        <taxon>Erysipelotrichaceae</taxon>
        <taxon>Amedibacillus</taxon>
    </lineage>
</organism>
<evidence type="ECO:0000313" key="3">
    <source>
        <dbReference type="Proteomes" id="UP000515856"/>
    </source>
</evidence>
<dbReference type="RefSeq" id="WP_117454233.1">
    <property type="nucleotide sequence ID" value="NZ_CP060636.1"/>
</dbReference>
<dbReference type="PANTHER" id="PTHR43415">
    <property type="entry name" value="SPERMIDINE N(1)-ACETYLTRANSFERASE"/>
    <property type="match status" value="1"/>
</dbReference>
<dbReference type="PANTHER" id="PTHR43415:SF3">
    <property type="entry name" value="GNAT-FAMILY ACETYLTRANSFERASE"/>
    <property type="match status" value="1"/>
</dbReference>
<dbReference type="Proteomes" id="UP000515856">
    <property type="component" value="Chromosome"/>
</dbReference>
<reference evidence="2 3" key="1">
    <citation type="submission" date="2020-08" db="EMBL/GenBank/DDBJ databases">
        <authorList>
            <person name="Liu C."/>
            <person name="Sun Q."/>
        </authorList>
    </citation>
    <scope>NUCLEOTIDE SEQUENCE [LARGE SCALE GENOMIC DNA]</scope>
    <source>
        <strain evidence="2 3">NSJ-61</strain>
    </source>
</reference>
<accession>A0A7G9GP57</accession>
<sequence length="151" mass="17788">MEIKEINTSDIQTIFSWKYPTPYQQYDMPSLEVAKEQGYAILDPAKQHVFHTLYREDACVGYFRSYQIGDKTYLGIGLAPSYCGKGIGKEALHEILLYYAKDLRELYLEVDFHNIRAIKCYRECGFLLTQLYQKKTSAQTMRTYLQMRFTF</sequence>
<dbReference type="Gene3D" id="3.40.630.30">
    <property type="match status" value="1"/>
</dbReference>
<keyword evidence="3" id="KW-1185">Reference proteome</keyword>
<feature type="domain" description="N-acetyltransferase" evidence="1">
    <location>
        <begin position="1"/>
        <end position="146"/>
    </location>
</feature>